<gene>
    <name evidence="8" type="ORF">HKK74_09295</name>
</gene>
<proteinExistence type="predicted"/>
<name>A0ABR7LLS2_9ACTN</name>
<comment type="caution">
    <text evidence="8">The sequence shown here is derived from an EMBL/GenBank/DDBJ whole genome shotgun (WGS) entry which is preliminary data.</text>
</comment>
<dbReference type="PANTHER" id="PTHR14969:SF62">
    <property type="entry name" value="DECAPRENYLPHOSPHORYL-5-PHOSPHORIBOSE PHOSPHATASE RV3807C-RELATED"/>
    <property type="match status" value="1"/>
</dbReference>
<dbReference type="CDD" id="cd01610">
    <property type="entry name" value="PAP2_like"/>
    <property type="match status" value="1"/>
</dbReference>
<dbReference type="InterPro" id="IPR001206">
    <property type="entry name" value="Diacylglycerol_kinase_cat_dom"/>
</dbReference>
<dbReference type="Proteomes" id="UP000805614">
    <property type="component" value="Unassembled WGS sequence"/>
</dbReference>
<keyword evidence="3" id="KW-0812">Transmembrane</keyword>
<evidence type="ECO:0000313" key="9">
    <source>
        <dbReference type="Proteomes" id="UP000805614"/>
    </source>
</evidence>
<dbReference type="InterPro" id="IPR017438">
    <property type="entry name" value="ATP-NAD_kinase_N"/>
</dbReference>
<dbReference type="PANTHER" id="PTHR14969">
    <property type="entry name" value="SPHINGOSINE-1-PHOSPHATE PHOSPHOHYDROLASE"/>
    <property type="match status" value="1"/>
</dbReference>
<feature type="domain" description="DAGKc" evidence="7">
    <location>
        <begin position="200"/>
        <end position="323"/>
    </location>
</feature>
<keyword evidence="5" id="KW-1133">Transmembrane helix</keyword>
<evidence type="ECO:0000256" key="6">
    <source>
        <dbReference type="ARBA" id="ARBA00023136"/>
    </source>
</evidence>
<dbReference type="PROSITE" id="PS50146">
    <property type="entry name" value="DAGK"/>
    <property type="match status" value="1"/>
</dbReference>
<evidence type="ECO:0000313" key="8">
    <source>
        <dbReference type="EMBL" id="MBC6465690.1"/>
    </source>
</evidence>
<keyword evidence="6" id="KW-0472">Membrane</keyword>
<dbReference type="SUPFAM" id="SSF111331">
    <property type="entry name" value="NAD kinase/diacylglycerol kinase-like"/>
    <property type="match status" value="1"/>
</dbReference>
<sequence>MSLTRRLNKLDRWAFEAVAQAHLPGFEYVLPRLSRAADNSLLWFGTAAAFGLTRRPHLRRAALRGVIGISVASPVANLAGKHAFRRKRPILDLVPQGRRRWAVPTSHAFPSGHSAAATAFATAVAMETRPRVALPIAGVAAAVALSRVYTGAHYPGDVLAGMGIGALSGIATRLVWPARPSISHVVRTGGVECDSPTVTEDGQGVIAVVNPDAGPGPSIADAVSRQLPAAEIVELGPEDDVGTILDKAAGRAEVLAVAGGDGTMNAGAQAALKHDVPLLPIPGGTLNRFARTLGIETAADAIAAYRGACLTRVDVGRVEQSASEDLIFLNTASFGAYTDMVDRRERLEDRLGKWPALAVAATRVLRNWEPQEVVIDDRLRHVWLAFVGNCEYGTRGTTPTWRRRLSDGRLDIRLITTKGSSGRLRALAAVLVGHLRLTPGYSAWHAGAMRLSAPEGELRIARDGETCSVQPSVVFAKHAAALRVFCPPS</sequence>
<comment type="subcellular location">
    <subcellularLocation>
        <location evidence="1">Cell membrane</location>
        <topology evidence="1">Multi-pass membrane protein</topology>
    </subcellularLocation>
</comment>
<dbReference type="Gene3D" id="1.20.144.10">
    <property type="entry name" value="Phosphatidic acid phosphatase type 2/haloperoxidase"/>
    <property type="match status" value="1"/>
</dbReference>
<evidence type="ECO:0000256" key="3">
    <source>
        <dbReference type="ARBA" id="ARBA00022692"/>
    </source>
</evidence>
<dbReference type="InterPro" id="IPR016064">
    <property type="entry name" value="NAD/diacylglycerol_kinase_sf"/>
</dbReference>
<accession>A0ABR7LLS2</accession>
<keyword evidence="2" id="KW-1003">Cell membrane</keyword>
<evidence type="ECO:0000256" key="4">
    <source>
        <dbReference type="ARBA" id="ARBA00022801"/>
    </source>
</evidence>
<dbReference type="InterPro" id="IPR000326">
    <property type="entry name" value="PAP2/HPO"/>
</dbReference>
<dbReference type="SMART" id="SM00046">
    <property type="entry name" value="DAGKc"/>
    <property type="match status" value="1"/>
</dbReference>
<dbReference type="SUPFAM" id="SSF48317">
    <property type="entry name" value="Acid phosphatase/Vanadium-dependent haloperoxidase"/>
    <property type="match status" value="1"/>
</dbReference>
<keyword evidence="4" id="KW-0378">Hydrolase</keyword>
<keyword evidence="9" id="KW-1185">Reference proteome</keyword>
<dbReference type="Gene3D" id="2.60.200.40">
    <property type="match status" value="1"/>
</dbReference>
<dbReference type="Gene3D" id="3.40.50.10330">
    <property type="entry name" value="Probable inorganic polyphosphate/atp-NAD kinase, domain 1"/>
    <property type="match status" value="1"/>
</dbReference>
<dbReference type="InterPro" id="IPR036938">
    <property type="entry name" value="PAP2/HPO_sf"/>
</dbReference>
<dbReference type="SMART" id="SM00014">
    <property type="entry name" value="acidPPc"/>
    <property type="match status" value="1"/>
</dbReference>
<evidence type="ECO:0000256" key="1">
    <source>
        <dbReference type="ARBA" id="ARBA00004651"/>
    </source>
</evidence>
<dbReference type="Pfam" id="PF01569">
    <property type="entry name" value="PAP2"/>
    <property type="match status" value="1"/>
</dbReference>
<evidence type="ECO:0000256" key="5">
    <source>
        <dbReference type="ARBA" id="ARBA00022989"/>
    </source>
</evidence>
<reference evidence="8 9" key="1">
    <citation type="submission" date="2020-06" db="EMBL/GenBank/DDBJ databases">
        <title>Actinomadura xiongansis sp. nov., isolated from soil of Baiyangdian.</title>
        <authorList>
            <person name="Zhang X."/>
        </authorList>
    </citation>
    <scope>NUCLEOTIDE SEQUENCE [LARGE SCALE GENOMIC DNA]</scope>
    <source>
        <strain evidence="8 9">HBUM206468</strain>
    </source>
</reference>
<dbReference type="RefSeq" id="WP_187242701.1">
    <property type="nucleotide sequence ID" value="NZ_BAAAOK010000006.1"/>
</dbReference>
<evidence type="ECO:0000256" key="2">
    <source>
        <dbReference type="ARBA" id="ARBA00022475"/>
    </source>
</evidence>
<evidence type="ECO:0000259" key="7">
    <source>
        <dbReference type="PROSITE" id="PS50146"/>
    </source>
</evidence>
<dbReference type="EMBL" id="JABVEC010000005">
    <property type="protein sequence ID" value="MBC6465690.1"/>
    <property type="molecule type" value="Genomic_DNA"/>
</dbReference>
<organism evidence="8 9">
    <name type="scientific">Actinomadura alba</name>
    <dbReference type="NCBI Taxonomy" id="406431"/>
    <lineage>
        <taxon>Bacteria</taxon>
        <taxon>Bacillati</taxon>
        <taxon>Actinomycetota</taxon>
        <taxon>Actinomycetes</taxon>
        <taxon>Streptosporangiales</taxon>
        <taxon>Thermomonosporaceae</taxon>
        <taxon>Actinomadura</taxon>
    </lineage>
</organism>
<dbReference type="Pfam" id="PF00781">
    <property type="entry name" value="DAGK_cat"/>
    <property type="match status" value="1"/>
</dbReference>
<protein>
    <submittedName>
        <fullName evidence="8">Phosphatase PAP2 family protein</fullName>
    </submittedName>
</protein>